<dbReference type="Proteomes" id="UP000018211">
    <property type="component" value="Unassembled WGS sequence"/>
</dbReference>
<dbReference type="Pfam" id="PF00795">
    <property type="entry name" value="CN_hydrolase"/>
    <property type="match status" value="1"/>
</dbReference>
<evidence type="ECO:0000313" key="4">
    <source>
        <dbReference type="Proteomes" id="UP000018211"/>
    </source>
</evidence>
<dbReference type="SUPFAM" id="SSF56317">
    <property type="entry name" value="Carbon-nitrogen hydrolase"/>
    <property type="match status" value="1"/>
</dbReference>
<dbReference type="PANTHER" id="PTHR43674">
    <property type="entry name" value="NITRILASE C965.09-RELATED"/>
    <property type="match status" value="1"/>
</dbReference>
<comment type="caution">
    <text evidence="3">The sequence shown here is derived from an EMBL/GenBank/DDBJ whole genome shotgun (WGS) entry which is preliminary data.</text>
</comment>
<dbReference type="InterPro" id="IPR036526">
    <property type="entry name" value="C-N_Hydrolase_sf"/>
</dbReference>
<dbReference type="EMBL" id="CAOF01000086">
    <property type="protein sequence ID" value="CCO46393.1"/>
    <property type="molecule type" value="Genomic_DNA"/>
</dbReference>
<dbReference type="PANTHER" id="PTHR43674:SF2">
    <property type="entry name" value="BETA-UREIDOPROPIONASE"/>
    <property type="match status" value="1"/>
</dbReference>
<dbReference type="RefSeq" id="WP_022611537.1">
    <property type="nucleotide sequence ID" value="NZ_LK391965.1"/>
</dbReference>
<organism evidence="3 4">
    <name type="scientific">Vibrio nigripulchritudo SOn1</name>
    <dbReference type="NCBI Taxonomy" id="1238450"/>
    <lineage>
        <taxon>Bacteria</taxon>
        <taxon>Pseudomonadati</taxon>
        <taxon>Pseudomonadota</taxon>
        <taxon>Gammaproteobacteria</taxon>
        <taxon>Vibrionales</taxon>
        <taxon>Vibrionaceae</taxon>
        <taxon>Vibrio</taxon>
    </lineage>
</organism>
<evidence type="ECO:0000313" key="3">
    <source>
        <dbReference type="EMBL" id="CCO46393.1"/>
    </source>
</evidence>
<feature type="domain" description="CN hydrolase" evidence="2">
    <location>
        <begin position="4"/>
        <end position="278"/>
    </location>
</feature>
<dbReference type="InterPro" id="IPR003010">
    <property type="entry name" value="C-N_Hydrolase"/>
</dbReference>
<dbReference type="CDD" id="cd07585">
    <property type="entry name" value="nitrilase_7"/>
    <property type="match status" value="1"/>
</dbReference>
<dbReference type="InterPro" id="IPR050345">
    <property type="entry name" value="Aliph_Amidase/BUP"/>
</dbReference>
<name>A0AAV2VNU4_9VIBR</name>
<proteinExistence type="predicted"/>
<gene>
    <name evidence="3" type="ORF">VIBNISOn1_1760013</name>
</gene>
<accession>A0AAV2VNU4</accession>
<dbReference type="PROSITE" id="PS50263">
    <property type="entry name" value="CN_HYDROLASE"/>
    <property type="match status" value="1"/>
</dbReference>
<reference evidence="3 4" key="1">
    <citation type="journal article" date="2013" name="ISME J.">
        <title>Comparative genomics of pathogenic lineages of Vibrio nigripulchritudo identifies virulence-associated traits.</title>
        <authorList>
            <person name="Goudenege D."/>
            <person name="Labreuche Y."/>
            <person name="Krin E."/>
            <person name="Ansquer D."/>
            <person name="Mangenot S."/>
            <person name="Calteau A."/>
            <person name="Medigue C."/>
            <person name="Mazel D."/>
            <person name="Polz M.F."/>
            <person name="Le Roux F."/>
        </authorList>
    </citation>
    <scope>NUCLEOTIDE SEQUENCE [LARGE SCALE GENOMIC DNA]</scope>
    <source>
        <strain evidence="3 4">SOn1</strain>
    </source>
</reference>
<sequence length="319" mass="35892">MKDVRVASVQFHHHASDKHYNLSVMDSFVRKAAEAGVELIVFPEMCITGYWHVSQLSEEEIITLAEPVPSGESSQHLIKQAKKYNMSIGAGLIELAEDSKLYNSYVLAMPDGRIKKHRKLHTFVSQYLSSGDRYTVFDTPHGCRIGILICWDNNLVENARITALKGADILIAPHQTGGCDSRSPEAMGLIDPALWHNRKQDPEALRSEMQGKKGRKWLMRWLPSRAHDNGMFLIFSNGVGLDSGEVRTGNAMILDPYGEVLMETDSISDAMIVADLKAEQRETSTGKRWIEGRRPELYQSLIDEVEQPQTPRQVRFGVD</sequence>
<dbReference type="GO" id="GO:0016811">
    <property type="term" value="F:hydrolase activity, acting on carbon-nitrogen (but not peptide) bonds, in linear amides"/>
    <property type="evidence" value="ECO:0007669"/>
    <property type="project" value="TreeGrafter"/>
</dbReference>
<dbReference type="Gene3D" id="3.60.110.10">
    <property type="entry name" value="Carbon-nitrogen hydrolase"/>
    <property type="match status" value="1"/>
</dbReference>
<protein>
    <submittedName>
        <fullName evidence="3">Amidohydrolase</fullName>
    </submittedName>
</protein>
<keyword evidence="1" id="KW-0378">Hydrolase</keyword>
<evidence type="ECO:0000256" key="1">
    <source>
        <dbReference type="ARBA" id="ARBA00022801"/>
    </source>
</evidence>
<dbReference type="AlphaFoldDB" id="A0AAV2VNU4"/>
<evidence type="ECO:0000259" key="2">
    <source>
        <dbReference type="PROSITE" id="PS50263"/>
    </source>
</evidence>